<sequence>MAFLRTLGSVVTVQLYLLLCCVDDGQVSSFALAEGLALGPIPCGSRDEVTAAVEEMPVHGADDRGLCCRFLMEAVRADTFVPCVCFCTSEVASSPPCSLSSCWGTWLHPEAKFSEESLTLNKEPQGGQQ</sequence>
<proteinExistence type="predicted"/>
<evidence type="ECO:0000256" key="1">
    <source>
        <dbReference type="SAM" id="SignalP"/>
    </source>
</evidence>
<dbReference type="EMBL" id="JAAKFY010000026">
    <property type="protein sequence ID" value="KAF3834151.1"/>
    <property type="molecule type" value="Genomic_DNA"/>
</dbReference>
<dbReference type="Proteomes" id="UP000518266">
    <property type="component" value="Unassembled WGS sequence"/>
</dbReference>
<keyword evidence="3" id="KW-1185">Reference proteome</keyword>
<feature type="signal peptide" evidence="1">
    <location>
        <begin position="1"/>
        <end position="29"/>
    </location>
</feature>
<organism evidence="2 3">
    <name type="scientific">Dissostichus mawsoni</name>
    <name type="common">Antarctic cod</name>
    <dbReference type="NCBI Taxonomy" id="36200"/>
    <lineage>
        <taxon>Eukaryota</taxon>
        <taxon>Metazoa</taxon>
        <taxon>Chordata</taxon>
        <taxon>Craniata</taxon>
        <taxon>Vertebrata</taxon>
        <taxon>Euteleostomi</taxon>
        <taxon>Actinopterygii</taxon>
        <taxon>Neopterygii</taxon>
        <taxon>Teleostei</taxon>
        <taxon>Neoteleostei</taxon>
        <taxon>Acanthomorphata</taxon>
        <taxon>Eupercaria</taxon>
        <taxon>Perciformes</taxon>
        <taxon>Notothenioidei</taxon>
        <taxon>Nototheniidae</taxon>
        <taxon>Dissostichus</taxon>
    </lineage>
</organism>
<feature type="chain" id="PRO_5029801803" description="Secreted protein" evidence="1">
    <location>
        <begin position="30"/>
        <end position="129"/>
    </location>
</feature>
<comment type="caution">
    <text evidence="2">The sequence shown here is derived from an EMBL/GenBank/DDBJ whole genome shotgun (WGS) entry which is preliminary data.</text>
</comment>
<dbReference type="AlphaFoldDB" id="A0A7J5XB51"/>
<evidence type="ECO:0008006" key="4">
    <source>
        <dbReference type="Google" id="ProtNLM"/>
    </source>
</evidence>
<name>A0A7J5XB51_DISMA</name>
<keyword evidence="1" id="KW-0732">Signal</keyword>
<gene>
    <name evidence="2" type="ORF">F7725_025355</name>
</gene>
<evidence type="ECO:0000313" key="3">
    <source>
        <dbReference type="Proteomes" id="UP000518266"/>
    </source>
</evidence>
<accession>A0A7J5XB51</accession>
<reference evidence="2 3" key="1">
    <citation type="submission" date="2020-03" db="EMBL/GenBank/DDBJ databases">
        <title>Dissostichus mawsoni Genome sequencing and assembly.</title>
        <authorList>
            <person name="Park H."/>
        </authorList>
    </citation>
    <scope>NUCLEOTIDE SEQUENCE [LARGE SCALE GENOMIC DNA]</scope>
    <source>
        <strain evidence="2">DM0001</strain>
        <tissue evidence="2">Muscle</tissue>
    </source>
</reference>
<evidence type="ECO:0000313" key="2">
    <source>
        <dbReference type="EMBL" id="KAF3834151.1"/>
    </source>
</evidence>
<protein>
    <recommendedName>
        <fullName evidence="4">Secreted protein</fullName>
    </recommendedName>
</protein>